<evidence type="ECO:0000313" key="4">
    <source>
        <dbReference type="Proteomes" id="UP000287609"/>
    </source>
</evidence>
<keyword evidence="2" id="KW-0472">Membrane</keyword>
<feature type="region of interest" description="Disordered" evidence="1">
    <location>
        <begin position="1"/>
        <end position="22"/>
    </location>
</feature>
<feature type="transmembrane region" description="Helical" evidence="2">
    <location>
        <begin position="21"/>
        <end position="43"/>
    </location>
</feature>
<dbReference type="OrthoDB" id="5187715at2"/>
<feature type="region of interest" description="Disordered" evidence="1">
    <location>
        <begin position="105"/>
        <end position="128"/>
    </location>
</feature>
<dbReference type="RefSeq" id="WP_125963038.1">
    <property type="nucleotide sequence ID" value="NZ_QXGM01000001.1"/>
</dbReference>
<dbReference type="InterPro" id="IPR007060">
    <property type="entry name" value="FtsL/DivIC"/>
</dbReference>
<feature type="compositionally biased region" description="Low complexity" evidence="1">
    <location>
        <begin position="166"/>
        <end position="179"/>
    </location>
</feature>
<keyword evidence="4" id="KW-1185">Reference proteome</keyword>
<feature type="compositionally biased region" description="Polar residues" evidence="1">
    <location>
        <begin position="153"/>
        <end position="165"/>
    </location>
</feature>
<evidence type="ECO:0000256" key="2">
    <source>
        <dbReference type="SAM" id="Phobius"/>
    </source>
</evidence>
<keyword evidence="2" id="KW-1133">Transmembrane helix</keyword>
<gene>
    <name evidence="3" type="ORF">D2E26_0420</name>
</gene>
<accession>A0A430FSQ4</accession>
<name>A0A430FSQ4_9BIFI</name>
<sequence>MAQRRKTQGSSARRPQQTRHPSGGPIALFISLFIIALGAIQLVSTFHTYALNLSELNGLKKQEAALVAKKGKLENDIGRWDDKAYVTAQARERLGYVFQGEQPIRIEHPEAVTGQTVTEDQDDDDKSVTEKVLPWYSELAYAFKKADEPRQPQDASTQQSNAGQDNAQQQQSNENPEQN</sequence>
<keyword evidence="2" id="KW-0812">Transmembrane</keyword>
<feature type="compositionally biased region" description="Polar residues" evidence="1">
    <location>
        <begin position="8"/>
        <end position="20"/>
    </location>
</feature>
<evidence type="ECO:0000313" key="3">
    <source>
        <dbReference type="EMBL" id="RSX55857.1"/>
    </source>
</evidence>
<feature type="region of interest" description="Disordered" evidence="1">
    <location>
        <begin position="143"/>
        <end position="179"/>
    </location>
</feature>
<dbReference type="Pfam" id="PF04977">
    <property type="entry name" value="DivIC"/>
    <property type="match status" value="1"/>
</dbReference>
<dbReference type="AlphaFoldDB" id="A0A430FSQ4"/>
<organism evidence="3 4">
    <name type="scientific">Bifidobacterium dolichotidis</name>
    <dbReference type="NCBI Taxonomy" id="2306976"/>
    <lineage>
        <taxon>Bacteria</taxon>
        <taxon>Bacillati</taxon>
        <taxon>Actinomycetota</taxon>
        <taxon>Actinomycetes</taxon>
        <taxon>Bifidobacteriales</taxon>
        <taxon>Bifidobacteriaceae</taxon>
        <taxon>Bifidobacterium</taxon>
    </lineage>
</organism>
<dbReference type="EMBL" id="QXGM01000001">
    <property type="protein sequence ID" value="RSX55857.1"/>
    <property type="molecule type" value="Genomic_DNA"/>
</dbReference>
<comment type="caution">
    <text evidence="3">The sequence shown here is derived from an EMBL/GenBank/DDBJ whole genome shotgun (WGS) entry which is preliminary data.</text>
</comment>
<dbReference type="Proteomes" id="UP000287609">
    <property type="component" value="Unassembled WGS sequence"/>
</dbReference>
<reference evidence="3 4" key="1">
    <citation type="submission" date="2018-09" db="EMBL/GenBank/DDBJ databases">
        <title>Characterization of the phylogenetic diversity of five novel species belonging to the genus Bifidobacterium.</title>
        <authorList>
            <person name="Lugli G.A."/>
            <person name="Duranti S."/>
            <person name="Milani C."/>
        </authorList>
    </citation>
    <scope>NUCLEOTIDE SEQUENCE [LARGE SCALE GENOMIC DNA]</scope>
    <source>
        <strain evidence="3 4">2036B</strain>
    </source>
</reference>
<protein>
    <submittedName>
        <fullName evidence="3">Septum formation initiator family protein</fullName>
    </submittedName>
</protein>
<proteinExistence type="predicted"/>
<evidence type="ECO:0000256" key="1">
    <source>
        <dbReference type="SAM" id="MobiDB-lite"/>
    </source>
</evidence>